<protein>
    <submittedName>
        <fullName evidence="1">Uncharacterized protein</fullName>
    </submittedName>
</protein>
<reference evidence="1 2" key="1">
    <citation type="journal article" date="2019" name="Int. J. Syst. Evol. Microbiol.">
        <title>The Global Catalogue of Microorganisms (GCM) 10K type strain sequencing project: providing services to taxonomists for standard genome sequencing and annotation.</title>
        <authorList>
            <consortium name="The Broad Institute Genomics Platform"/>
            <consortium name="The Broad Institute Genome Sequencing Center for Infectious Disease"/>
            <person name="Wu L."/>
            <person name="Ma J."/>
        </authorList>
    </citation>
    <scope>NUCLEOTIDE SEQUENCE [LARGE SCALE GENOMIC DNA]</scope>
    <source>
        <strain evidence="1 2">JCM 15921</strain>
    </source>
</reference>
<accession>A0ABN2YLC7</accession>
<name>A0ABN2YLC7_9MICC</name>
<organism evidence="1 2">
    <name type="scientific">Arthrobacter humicola</name>
    <dbReference type="NCBI Taxonomy" id="409291"/>
    <lineage>
        <taxon>Bacteria</taxon>
        <taxon>Bacillati</taxon>
        <taxon>Actinomycetota</taxon>
        <taxon>Actinomycetes</taxon>
        <taxon>Micrococcales</taxon>
        <taxon>Micrococcaceae</taxon>
        <taxon>Arthrobacter</taxon>
    </lineage>
</organism>
<evidence type="ECO:0000313" key="2">
    <source>
        <dbReference type="Proteomes" id="UP001500102"/>
    </source>
</evidence>
<keyword evidence="2" id="KW-1185">Reference proteome</keyword>
<comment type="caution">
    <text evidence="1">The sequence shown here is derived from an EMBL/GenBank/DDBJ whole genome shotgun (WGS) entry which is preliminary data.</text>
</comment>
<sequence>MGSDGAGGDTEVDACSQGMRRHPPDVMVLGYVTWWNLDWRSNVWRDLGPLGGRETEFTAASQECAIRHGTTLLGGRKARGGHARLPLP</sequence>
<dbReference type="Proteomes" id="UP001500102">
    <property type="component" value="Unassembled WGS sequence"/>
</dbReference>
<gene>
    <name evidence="1" type="ORF">GCM10009825_09270</name>
</gene>
<evidence type="ECO:0000313" key="1">
    <source>
        <dbReference type="EMBL" id="GAA2129215.1"/>
    </source>
</evidence>
<dbReference type="EMBL" id="BAAAQB010000012">
    <property type="protein sequence ID" value="GAA2129215.1"/>
    <property type="molecule type" value="Genomic_DNA"/>
</dbReference>
<proteinExistence type="predicted"/>